<protein>
    <submittedName>
        <fullName evidence="2">Phage portal protein</fullName>
    </submittedName>
</protein>
<feature type="region of interest" description="Disordered" evidence="1">
    <location>
        <begin position="1"/>
        <end position="23"/>
    </location>
</feature>
<dbReference type="RefSeq" id="WP_141886007.1">
    <property type="nucleotide sequence ID" value="NZ_BAAAUY010000004.1"/>
</dbReference>
<gene>
    <name evidence="2" type="ORF">FB468_0569</name>
</gene>
<dbReference type="Gene3D" id="1.20.1270.210">
    <property type="match status" value="1"/>
</dbReference>
<sequence length="351" mass="38790">MGILDLLRPGTAARSRSTRPTGGGVLFRSSFATQHPNELVWNDYFGQLSPHGSARPYSRLDALRVPAIAASRNRIIEHLAGRPLVDYTPEGRAEQQPAWLTRTDNALAMSPYQRTVAMLDDHIFNGVSAFAVNRDAGGQITEALHIPFDRWHQDEYGVVFFDGKEVPEDQVIVIPAAHPGLLVAGRDLIEGGLALEQAWRARAKNPVPSIILNEREDNGMTMEEAKVYVDAVAQARSNPNGAVMFIPFKIDASFEEHSGESFLETARNAIRLDVAAHMNLTAQSVEASKVQSTLTYETAQQAEAQTADRMAFWSEPIEARLSLDDVVASKHRVRFDFTDSRKSTTGTYTED</sequence>
<accession>A0A542Y3C0</accession>
<reference evidence="2 3" key="1">
    <citation type="submission" date="2019-06" db="EMBL/GenBank/DDBJ databases">
        <title>Sequencing the genomes of 1000 actinobacteria strains.</title>
        <authorList>
            <person name="Klenk H.-P."/>
        </authorList>
    </citation>
    <scope>NUCLEOTIDE SEQUENCE [LARGE SCALE GENOMIC DNA]</scope>
    <source>
        <strain evidence="2 3">DSM 8803</strain>
    </source>
</reference>
<dbReference type="EMBL" id="VFON01000001">
    <property type="protein sequence ID" value="TQL42567.1"/>
    <property type="molecule type" value="Genomic_DNA"/>
</dbReference>
<dbReference type="Gene3D" id="3.40.140.120">
    <property type="match status" value="1"/>
</dbReference>
<dbReference type="Proteomes" id="UP000319094">
    <property type="component" value="Unassembled WGS sequence"/>
</dbReference>
<evidence type="ECO:0000313" key="2">
    <source>
        <dbReference type="EMBL" id="TQL42567.1"/>
    </source>
</evidence>
<comment type="caution">
    <text evidence="2">The sequence shown here is derived from an EMBL/GenBank/DDBJ whole genome shotgun (WGS) entry which is preliminary data.</text>
</comment>
<proteinExistence type="predicted"/>
<dbReference type="AlphaFoldDB" id="A0A542Y3C0"/>
<evidence type="ECO:0000256" key="1">
    <source>
        <dbReference type="SAM" id="MobiDB-lite"/>
    </source>
</evidence>
<organism evidence="2 3">
    <name type="scientific">Leucobacter komagatae</name>
    <dbReference type="NCBI Taxonomy" id="55969"/>
    <lineage>
        <taxon>Bacteria</taxon>
        <taxon>Bacillati</taxon>
        <taxon>Actinomycetota</taxon>
        <taxon>Actinomycetes</taxon>
        <taxon>Micrococcales</taxon>
        <taxon>Microbacteriaceae</taxon>
        <taxon>Leucobacter</taxon>
    </lineage>
</organism>
<name>A0A542Y3C0_9MICO</name>
<keyword evidence="3" id="KW-1185">Reference proteome</keyword>
<dbReference type="OrthoDB" id="3268650at2"/>
<evidence type="ECO:0000313" key="3">
    <source>
        <dbReference type="Proteomes" id="UP000319094"/>
    </source>
</evidence>
<dbReference type="Gene3D" id="3.30.1120.70">
    <property type="match status" value="1"/>
</dbReference>